<dbReference type="PANTHER" id="PTHR24171:SF8">
    <property type="entry name" value="BRCA1-ASSOCIATED RING DOMAIN PROTEIN 1"/>
    <property type="match status" value="1"/>
</dbReference>
<dbReference type="Pfam" id="PF00023">
    <property type="entry name" value="Ank"/>
    <property type="match status" value="1"/>
</dbReference>
<dbReference type="Pfam" id="PF12796">
    <property type="entry name" value="Ank_2"/>
    <property type="match status" value="1"/>
</dbReference>
<dbReference type="SUPFAM" id="SSF48403">
    <property type="entry name" value="Ankyrin repeat"/>
    <property type="match status" value="1"/>
</dbReference>
<protein>
    <submittedName>
        <fullName evidence="4">Ankyrin</fullName>
    </submittedName>
</protein>
<dbReference type="InterPro" id="IPR002110">
    <property type="entry name" value="Ankyrin_rpt"/>
</dbReference>
<dbReference type="EMBL" id="CP002631">
    <property type="protein sequence ID" value="AEB14200.1"/>
    <property type="molecule type" value="Genomic_DNA"/>
</dbReference>
<feature type="repeat" description="ANK" evidence="3">
    <location>
        <begin position="176"/>
        <end position="208"/>
    </location>
</feature>
<organism evidence="4 5">
    <name type="scientific">Treponema succinifaciens (strain ATCC 33096 / DSM 2489 / 6091)</name>
    <dbReference type="NCBI Taxonomy" id="869209"/>
    <lineage>
        <taxon>Bacteria</taxon>
        <taxon>Pseudomonadati</taxon>
        <taxon>Spirochaetota</taxon>
        <taxon>Spirochaetia</taxon>
        <taxon>Spirochaetales</taxon>
        <taxon>Treponemataceae</taxon>
        <taxon>Treponema</taxon>
    </lineage>
</organism>
<dbReference type="PROSITE" id="PS50088">
    <property type="entry name" value="ANK_REPEAT"/>
    <property type="match status" value="3"/>
</dbReference>
<dbReference type="PANTHER" id="PTHR24171">
    <property type="entry name" value="ANKYRIN REPEAT DOMAIN-CONTAINING PROTEIN 39-RELATED"/>
    <property type="match status" value="1"/>
</dbReference>
<dbReference type="SMART" id="SM00248">
    <property type="entry name" value="ANK"/>
    <property type="match status" value="3"/>
</dbReference>
<dbReference type="KEGG" id="tsu:Tresu_1292"/>
<feature type="repeat" description="ANK" evidence="3">
    <location>
        <begin position="210"/>
        <end position="242"/>
    </location>
</feature>
<dbReference type="PROSITE" id="PS50297">
    <property type="entry name" value="ANK_REP_REGION"/>
    <property type="match status" value="3"/>
</dbReference>
<dbReference type="AlphaFoldDB" id="F2NRW4"/>
<evidence type="ECO:0000313" key="4">
    <source>
        <dbReference type="EMBL" id="AEB14200.1"/>
    </source>
</evidence>
<dbReference type="STRING" id="869209.Tresu_1292"/>
<sequence>MKWLIFAQALQEEKANRTEIFFTSNKCDSEKIILNKNEKSLKDILEKIPSSDGFLFFSDVENSALILSCVLGFCYGKNMPVLVLDEEKKFIKLFPCENKKLSLKNFYSENELFNWLEKNIENLKSESLKRANKNSLLEQGISCSADSFEFYLEKEKTGICKSILNSGIDVNSKTLQGVPLLCVATRNDSKEMLELLLEKGADINEVSEDRGYSPVMDAVWRKNYEIAKLLIDHGADLSTMSSDGQSILVLAVGNGNSKIVKLLLNSGADPDVKDSMGMSARDYASLFKNEELMKLMGKK</sequence>
<accession>F2NRW4</accession>
<dbReference type="GO" id="GO:0004842">
    <property type="term" value="F:ubiquitin-protein transferase activity"/>
    <property type="evidence" value="ECO:0007669"/>
    <property type="project" value="TreeGrafter"/>
</dbReference>
<dbReference type="InterPro" id="IPR036770">
    <property type="entry name" value="Ankyrin_rpt-contain_sf"/>
</dbReference>
<dbReference type="RefSeq" id="WP_013701487.1">
    <property type="nucleotide sequence ID" value="NC_015385.1"/>
</dbReference>
<dbReference type="GeneID" id="302999857"/>
<keyword evidence="5" id="KW-1185">Reference proteome</keyword>
<dbReference type="OrthoDB" id="368967at2"/>
<evidence type="ECO:0000256" key="3">
    <source>
        <dbReference type="PROSITE-ProRule" id="PRU00023"/>
    </source>
</evidence>
<dbReference type="GO" id="GO:0085020">
    <property type="term" value="P:protein K6-linked ubiquitination"/>
    <property type="evidence" value="ECO:0007669"/>
    <property type="project" value="TreeGrafter"/>
</dbReference>
<dbReference type="Proteomes" id="UP000006852">
    <property type="component" value="Chromosome"/>
</dbReference>
<feature type="repeat" description="ANK" evidence="3">
    <location>
        <begin position="243"/>
        <end position="275"/>
    </location>
</feature>
<dbReference type="Gene3D" id="1.25.40.20">
    <property type="entry name" value="Ankyrin repeat-containing domain"/>
    <property type="match status" value="1"/>
</dbReference>
<evidence type="ECO:0000256" key="2">
    <source>
        <dbReference type="ARBA" id="ARBA00023043"/>
    </source>
</evidence>
<reference evidence="4 5" key="1">
    <citation type="journal article" date="2011" name="Stand. Genomic Sci.">
        <title>Complete genome sequence of Treponema succinifaciens type strain (6091).</title>
        <authorList>
            <person name="Han C."/>
            <person name="Gronow S."/>
            <person name="Teshima H."/>
            <person name="Lapidus A."/>
            <person name="Nolan M."/>
            <person name="Lucas S."/>
            <person name="Hammon N."/>
            <person name="Deshpande S."/>
            <person name="Cheng J.F."/>
            <person name="Zeytun A."/>
            <person name="Tapia R."/>
            <person name="Goodwin L."/>
            <person name="Pitluck S."/>
            <person name="Liolios K."/>
            <person name="Pagani I."/>
            <person name="Ivanova N."/>
            <person name="Mavromatis K."/>
            <person name="Mikhailova N."/>
            <person name="Huntemann M."/>
            <person name="Pati A."/>
            <person name="Chen A."/>
            <person name="Palaniappan K."/>
            <person name="Land M."/>
            <person name="Hauser L."/>
            <person name="Brambilla E.M."/>
            <person name="Rohde M."/>
            <person name="Goker M."/>
            <person name="Woyke T."/>
            <person name="Bristow J."/>
            <person name="Eisen J.A."/>
            <person name="Markowitz V."/>
            <person name="Hugenholtz P."/>
            <person name="Kyrpides N.C."/>
            <person name="Klenk H.P."/>
            <person name="Detter J.C."/>
        </authorList>
    </citation>
    <scope>NUCLEOTIDE SEQUENCE [LARGE SCALE GENOMIC DNA]</scope>
    <source>
        <strain evidence="5">ATCC 33096 / DSM 2489 / 6091</strain>
    </source>
</reference>
<evidence type="ECO:0000256" key="1">
    <source>
        <dbReference type="ARBA" id="ARBA00022737"/>
    </source>
</evidence>
<keyword evidence="1" id="KW-0677">Repeat</keyword>
<dbReference type="eggNOG" id="COG0666">
    <property type="taxonomic scope" value="Bacteria"/>
</dbReference>
<reference evidence="5" key="2">
    <citation type="submission" date="2011-04" db="EMBL/GenBank/DDBJ databases">
        <title>The complete genome of chromosome of Treponema succinifaciens DSM 2489.</title>
        <authorList>
            <person name="Lucas S."/>
            <person name="Copeland A."/>
            <person name="Lapidus A."/>
            <person name="Bruce D."/>
            <person name="Goodwin L."/>
            <person name="Pitluck S."/>
            <person name="Peters L."/>
            <person name="Kyrpides N."/>
            <person name="Mavromatis K."/>
            <person name="Ivanova N."/>
            <person name="Ovchinnikova G."/>
            <person name="Teshima H."/>
            <person name="Detter J.C."/>
            <person name="Tapia R."/>
            <person name="Han C."/>
            <person name="Land M."/>
            <person name="Hauser L."/>
            <person name="Markowitz V."/>
            <person name="Cheng J.-F."/>
            <person name="Hugenholtz P."/>
            <person name="Woyke T."/>
            <person name="Wu D."/>
            <person name="Gronow S."/>
            <person name="Wellnitz S."/>
            <person name="Brambilla E."/>
            <person name="Klenk H.-P."/>
            <person name="Eisen J.A."/>
        </authorList>
    </citation>
    <scope>NUCLEOTIDE SEQUENCE [LARGE SCALE GENOMIC DNA]</scope>
    <source>
        <strain evidence="5">ATCC 33096 / DSM 2489 / 6091</strain>
    </source>
</reference>
<name>F2NRW4_TRES6</name>
<proteinExistence type="predicted"/>
<evidence type="ECO:0000313" key="5">
    <source>
        <dbReference type="Proteomes" id="UP000006852"/>
    </source>
</evidence>
<keyword evidence="2 3" id="KW-0040">ANK repeat</keyword>
<dbReference type="HOGENOM" id="CLU_077687_0_0_12"/>
<gene>
    <name evidence="4" type="ordered locus">Tresu_1292</name>
</gene>